<keyword evidence="5" id="KW-1185">Reference proteome</keyword>
<dbReference type="InterPro" id="IPR008984">
    <property type="entry name" value="SMAD_FHA_dom_sf"/>
</dbReference>
<dbReference type="NCBIfam" id="TIGR02500">
    <property type="entry name" value="type_III_yscD"/>
    <property type="match status" value="1"/>
</dbReference>
<dbReference type="OrthoDB" id="5620712at2"/>
<keyword evidence="1" id="KW-0812">Transmembrane</keyword>
<evidence type="ECO:0000256" key="1">
    <source>
        <dbReference type="SAM" id="Phobius"/>
    </source>
</evidence>
<dbReference type="eggNOG" id="COG1716">
    <property type="taxonomic scope" value="Bacteria"/>
</dbReference>
<reference evidence="4 5" key="1">
    <citation type="submission" date="2011-01" db="EMBL/GenBank/DDBJ databases">
        <authorList>
            <person name="Weinstock G."/>
            <person name="Sodergren E."/>
            <person name="Clifton S."/>
            <person name="Fulton L."/>
            <person name="Fulton B."/>
            <person name="Courtney L."/>
            <person name="Fronick C."/>
            <person name="Harrison M."/>
            <person name="Strong C."/>
            <person name="Farmer C."/>
            <person name="Delahaunty K."/>
            <person name="Markovic C."/>
            <person name="Hall O."/>
            <person name="Minx P."/>
            <person name="Tomlinson C."/>
            <person name="Mitreva M."/>
            <person name="Hou S."/>
            <person name="Chen J."/>
            <person name="Wollam A."/>
            <person name="Pepin K.H."/>
            <person name="Johnson M."/>
            <person name="Bhonagiri V."/>
            <person name="Zhang X."/>
            <person name="Suruliraj S."/>
            <person name="Warren W."/>
            <person name="Chinwalla A."/>
            <person name="Mardis E.R."/>
            <person name="Wilson R.K."/>
        </authorList>
    </citation>
    <scope>NUCLEOTIDE SEQUENCE [LARGE SCALE GENOMIC DNA]</scope>
    <source>
        <strain evidence="5">DSM 22608 / JCM 16073 / KCTC 15190 / YIT 12066</strain>
    </source>
</reference>
<gene>
    <name evidence="4" type="ORF">HMPREF9444_00609</name>
</gene>
<dbReference type="STRING" id="762983.HMPREF9444_00609"/>
<evidence type="ECO:0000313" key="4">
    <source>
        <dbReference type="EMBL" id="EFY07562.1"/>
    </source>
</evidence>
<evidence type="ECO:0000313" key="5">
    <source>
        <dbReference type="Proteomes" id="UP000018458"/>
    </source>
</evidence>
<dbReference type="AlphaFoldDB" id="E8LIT8"/>
<dbReference type="RefSeq" id="WP_009142826.1">
    <property type="nucleotide sequence ID" value="NZ_GL830966.1"/>
</dbReference>
<sequence length="477" mass="53210">MDDRRFEFRFLSGSNIGASLVLPQGEYILGNTDKSDIVIYDNAIEKSELKLFLTEEGVFAEALSGNWLINNSQLKGKQSLPSGDLLSVGLNTLAWHKEGDPFAAFTSFSVKETNDDVLHVQSEKDIKGEASAKANISGLTAQNTNLKTEHPIANKSKSTYKSKIFIGAVILALLLFLLIFGNVFDRKASIDEEIAAIKNQSSSFFVDPVQVNFKDGIYVVSGSVLDQENYEKLMKSIPHVSYPVEIKANLISAKALSIKHAFSLYGITVNPALKGNDFVVYGYICDPYYENDIFNALNSHLSEQNIKSGFTYRSQLEPFIQEKISQLNLPVSLIFDKGFVVYDGKFTPDQYQNFLTLQREIADFCKAPVIFRDIRTMPKGNIDLLPRDAVSVTYKDSDQKLSSDNEKSDLTDPVSVLPFNLDSISGVTLEPLRFVSLKNGDKYFEGAELPNGYILEKISVNELILDKKGEKITYELK</sequence>
<evidence type="ECO:0000259" key="2">
    <source>
        <dbReference type="Pfam" id="PF16697"/>
    </source>
</evidence>
<comment type="caution">
    <text evidence="4">The sequence shown here is derived from an EMBL/GenBank/DDBJ whole genome shotgun (WGS) entry which is preliminary data.</text>
</comment>
<dbReference type="InterPro" id="IPR032030">
    <property type="entry name" value="YscD_cytoplasmic_dom"/>
</dbReference>
<keyword evidence="1" id="KW-1133">Transmembrane helix</keyword>
<dbReference type="HOGENOM" id="CLU_521508_0_0_6"/>
<name>E8LIT8_SUCHY</name>
<dbReference type="Gene3D" id="2.60.200.20">
    <property type="match status" value="1"/>
</dbReference>
<feature type="domain" description="YscD cytoplasmic" evidence="2">
    <location>
        <begin position="9"/>
        <end position="94"/>
    </location>
</feature>
<dbReference type="InterPro" id="IPR012843">
    <property type="entry name" value="YscD"/>
</dbReference>
<organism evidence="4 5">
    <name type="scientific">Succinatimonas hippei (strain DSM 22608 / JCM 16073 / KCTC 15190 / YIT 12066)</name>
    <dbReference type="NCBI Taxonomy" id="762983"/>
    <lineage>
        <taxon>Bacteria</taxon>
        <taxon>Pseudomonadati</taxon>
        <taxon>Pseudomonadota</taxon>
        <taxon>Gammaproteobacteria</taxon>
        <taxon>Aeromonadales</taxon>
        <taxon>Succinivibrionaceae</taxon>
        <taxon>Succinatimonas</taxon>
    </lineage>
</organism>
<feature type="domain" description="YscD/Y4YQ C-terminal" evidence="3">
    <location>
        <begin position="437"/>
        <end position="472"/>
    </location>
</feature>
<dbReference type="InterPro" id="IPR057770">
    <property type="entry name" value="YscD/Y4YQ_C"/>
</dbReference>
<accession>E8LIT8</accession>
<dbReference type="Pfam" id="PF16697">
    <property type="entry name" value="Yop-YscD_cpl"/>
    <property type="match status" value="1"/>
</dbReference>
<dbReference type="SUPFAM" id="SSF49879">
    <property type="entry name" value="SMAD/FHA domain"/>
    <property type="match status" value="1"/>
</dbReference>
<protein>
    <submittedName>
        <fullName evidence="4">Putative type III secretion apparatus protein, YscD/HrpQ family</fullName>
    </submittedName>
</protein>
<dbReference type="EMBL" id="AEVO01000028">
    <property type="protein sequence ID" value="EFY07562.1"/>
    <property type="molecule type" value="Genomic_DNA"/>
</dbReference>
<dbReference type="Pfam" id="PF23893">
    <property type="entry name" value="Y4YQ_C"/>
    <property type="match status" value="1"/>
</dbReference>
<dbReference type="Proteomes" id="UP000018458">
    <property type="component" value="Unassembled WGS sequence"/>
</dbReference>
<keyword evidence="1" id="KW-0472">Membrane</keyword>
<proteinExistence type="predicted"/>
<feature type="transmembrane region" description="Helical" evidence="1">
    <location>
        <begin position="164"/>
        <end position="184"/>
    </location>
</feature>
<evidence type="ECO:0000259" key="3">
    <source>
        <dbReference type="Pfam" id="PF23893"/>
    </source>
</evidence>